<dbReference type="RefSeq" id="WP_305005697.1">
    <property type="nucleotide sequence ID" value="NZ_JAUQSY010000003.1"/>
</dbReference>
<sequence length="361" mass="38303">MFLSYPRIPVMLSALATLTLVSCDDDDAPVAPAGCTPTVVQVTNTINTATTWEPCTVYVVNGTVNVTAALTIQPGTVVKFKSGAGLILNTNGRLTASGTAARPIYFTSYRDDAHGGDTNQDGSASAPAKKDWTLVNLNGTTNSMLTYSQFLYGGSGGTVLDLSNGAASVTNCTFAHNGEDVAVNTEATVDAHYATATTVLQSNVFYDNIRPLSITSSFDLDDSNSFQNPTNAADKNLHQGIVTYWDNNVTKPNLAWAETELAYVNTHNIDLRAGTTLRLGNNVTVKMMPEGRLIFRDSPTQLLNANGAGVTFTSFKDDTRGGDSNGNSAATAPAAGDWDGVYHDVAGTPWLKWSNAYYASH</sequence>
<proteinExistence type="predicted"/>
<dbReference type="Proteomes" id="UP001176429">
    <property type="component" value="Unassembled WGS sequence"/>
</dbReference>
<keyword evidence="3" id="KW-1185">Reference proteome</keyword>
<evidence type="ECO:0000256" key="1">
    <source>
        <dbReference type="SAM" id="SignalP"/>
    </source>
</evidence>
<dbReference type="EMBL" id="JAUQSY010000003">
    <property type="protein sequence ID" value="MDO7874384.1"/>
    <property type="molecule type" value="Genomic_DNA"/>
</dbReference>
<accession>A0ABT9B7X6</accession>
<evidence type="ECO:0008006" key="4">
    <source>
        <dbReference type="Google" id="ProtNLM"/>
    </source>
</evidence>
<reference evidence="2" key="1">
    <citation type="submission" date="2023-07" db="EMBL/GenBank/DDBJ databases">
        <authorList>
            <person name="Kim M.K."/>
        </authorList>
    </citation>
    <scope>NUCLEOTIDE SEQUENCE</scope>
    <source>
        <strain evidence="2">ASUV-10-1</strain>
    </source>
</reference>
<organism evidence="2 3">
    <name type="scientific">Hymenobacter aranciens</name>
    <dbReference type="NCBI Taxonomy" id="3063996"/>
    <lineage>
        <taxon>Bacteria</taxon>
        <taxon>Pseudomonadati</taxon>
        <taxon>Bacteroidota</taxon>
        <taxon>Cytophagia</taxon>
        <taxon>Cytophagales</taxon>
        <taxon>Hymenobacteraceae</taxon>
        <taxon>Hymenobacter</taxon>
    </lineage>
</organism>
<keyword evidence="1" id="KW-0732">Signal</keyword>
<feature type="signal peptide" evidence="1">
    <location>
        <begin position="1"/>
        <end position="22"/>
    </location>
</feature>
<feature type="chain" id="PRO_5045762479" description="Right-handed parallel beta-helix repeat-containing protein" evidence="1">
    <location>
        <begin position="23"/>
        <end position="361"/>
    </location>
</feature>
<evidence type="ECO:0000313" key="3">
    <source>
        <dbReference type="Proteomes" id="UP001176429"/>
    </source>
</evidence>
<protein>
    <recommendedName>
        <fullName evidence="4">Right-handed parallel beta-helix repeat-containing protein</fullName>
    </recommendedName>
</protein>
<name>A0ABT9B7X6_9BACT</name>
<dbReference type="PROSITE" id="PS51257">
    <property type="entry name" value="PROKAR_LIPOPROTEIN"/>
    <property type="match status" value="1"/>
</dbReference>
<evidence type="ECO:0000313" key="2">
    <source>
        <dbReference type="EMBL" id="MDO7874384.1"/>
    </source>
</evidence>
<gene>
    <name evidence="2" type="ORF">Q5H93_06540</name>
</gene>
<comment type="caution">
    <text evidence="2">The sequence shown here is derived from an EMBL/GenBank/DDBJ whole genome shotgun (WGS) entry which is preliminary data.</text>
</comment>